<dbReference type="EMBL" id="JACVVK020000282">
    <property type="protein sequence ID" value="KAK7480411.1"/>
    <property type="molecule type" value="Genomic_DNA"/>
</dbReference>
<reference evidence="2 3" key="1">
    <citation type="journal article" date="2023" name="Sci. Data">
        <title>Genome assembly of the Korean intertidal mud-creeper Batillaria attramentaria.</title>
        <authorList>
            <person name="Patra A.K."/>
            <person name="Ho P.T."/>
            <person name="Jun S."/>
            <person name="Lee S.J."/>
            <person name="Kim Y."/>
            <person name="Won Y.J."/>
        </authorList>
    </citation>
    <scope>NUCLEOTIDE SEQUENCE [LARGE SCALE GENOMIC DNA]</scope>
    <source>
        <strain evidence="2">Wonlab-2016</strain>
    </source>
</reference>
<dbReference type="Proteomes" id="UP001519460">
    <property type="component" value="Unassembled WGS sequence"/>
</dbReference>
<keyword evidence="3" id="KW-1185">Reference proteome</keyword>
<evidence type="ECO:0000256" key="1">
    <source>
        <dbReference type="SAM" id="MobiDB-lite"/>
    </source>
</evidence>
<sequence length="90" mass="9845">MMPTDRPLGSTVHVASRSRVHQGAVRHGEPATSTLPTRHPPGVALQIASWVTGYPVVKSCLHVSCTGYWLDHVCGSCCVNLAVKLWEQRR</sequence>
<name>A0ABD0JZB0_9CAEN</name>
<evidence type="ECO:0000313" key="3">
    <source>
        <dbReference type="Proteomes" id="UP001519460"/>
    </source>
</evidence>
<gene>
    <name evidence="2" type="ORF">BaRGS_00028330</name>
</gene>
<accession>A0ABD0JZB0</accession>
<feature type="region of interest" description="Disordered" evidence="1">
    <location>
        <begin position="1"/>
        <end position="38"/>
    </location>
</feature>
<organism evidence="2 3">
    <name type="scientific">Batillaria attramentaria</name>
    <dbReference type="NCBI Taxonomy" id="370345"/>
    <lineage>
        <taxon>Eukaryota</taxon>
        <taxon>Metazoa</taxon>
        <taxon>Spiralia</taxon>
        <taxon>Lophotrochozoa</taxon>
        <taxon>Mollusca</taxon>
        <taxon>Gastropoda</taxon>
        <taxon>Caenogastropoda</taxon>
        <taxon>Sorbeoconcha</taxon>
        <taxon>Cerithioidea</taxon>
        <taxon>Batillariidae</taxon>
        <taxon>Batillaria</taxon>
    </lineage>
</organism>
<evidence type="ECO:0000313" key="2">
    <source>
        <dbReference type="EMBL" id="KAK7480411.1"/>
    </source>
</evidence>
<comment type="caution">
    <text evidence="2">The sequence shown here is derived from an EMBL/GenBank/DDBJ whole genome shotgun (WGS) entry which is preliminary data.</text>
</comment>
<protein>
    <submittedName>
        <fullName evidence="2">Uncharacterized protein</fullName>
    </submittedName>
</protein>
<dbReference type="AlphaFoldDB" id="A0ABD0JZB0"/>
<proteinExistence type="predicted"/>